<evidence type="ECO:0000313" key="2">
    <source>
        <dbReference type="Proteomes" id="UP000028999"/>
    </source>
</evidence>
<name>A0A078G2J2_BRANA</name>
<dbReference type="EMBL" id="LK032093">
    <property type="protein sequence ID" value="CDY19247.1"/>
    <property type="molecule type" value="Genomic_DNA"/>
</dbReference>
<organism evidence="1 2">
    <name type="scientific">Brassica napus</name>
    <name type="common">Rape</name>
    <dbReference type="NCBI Taxonomy" id="3708"/>
    <lineage>
        <taxon>Eukaryota</taxon>
        <taxon>Viridiplantae</taxon>
        <taxon>Streptophyta</taxon>
        <taxon>Embryophyta</taxon>
        <taxon>Tracheophyta</taxon>
        <taxon>Spermatophyta</taxon>
        <taxon>Magnoliopsida</taxon>
        <taxon>eudicotyledons</taxon>
        <taxon>Gunneridae</taxon>
        <taxon>Pentapetalae</taxon>
        <taxon>rosids</taxon>
        <taxon>malvids</taxon>
        <taxon>Brassicales</taxon>
        <taxon>Brassicaceae</taxon>
        <taxon>Brassiceae</taxon>
        <taxon>Brassica</taxon>
    </lineage>
</organism>
<reference evidence="1 2" key="1">
    <citation type="journal article" date="2014" name="Science">
        <title>Plant genetics. Early allopolyploid evolution in the post-Neolithic Brassica napus oilseed genome.</title>
        <authorList>
            <person name="Chalhoub B."/>
            <person name="Denoeud F."/>
            <person name="Liu S."/>
            <person name="Parkin I.A."/>
            <person name="Tang H."/>
            <person name="Wang X."/>
            <person name="Chiquet J."/>
            <person name="Belcram H."/>
            <person name="Tong C."/>
            <person name="Samans B."/>
            <person name="Correa M."/>
            <person name="Da Silva C."/>
            <person name="Just J."/>
            <person name="Falentin C."/>
            <person name="Koh C.S."/>
            <person name="Le Clainche I."/>
            <person name="Bernard M."/>
            <person name="Bento P."/>
            <person name="Noel B."/>
            <person name="Labadie K."/>
            <person name="Alberti A."/>
            <person name="Charles M."/>
            <person name="Arnaud D."/>
            <person name="Guo H."/>
            <person name="Daviaud C."/>
            <person name="Alamery S."/>
            <person name="Jabbari K."/>
            <person name="Zhao M."/>
            <person name="Edger P.P."/>
            <person name="Chelaifa H."/>
            <person name="Tack D."/>
            <person name="Lassalle G."/>
            <person name="Mestiri I."/>
            <person name="Schnel N."/>
            <person name="Le Paslier M.C."/>
            <person name="Fan G."/>
            <person name="Renault V."/>
            <person name="Bayer P.E."/>
            <person name="Golicz A.A."/>
            <person name="Manoli S."/>
            <person name="Lee T.H."/>
            <person name="Thi V.H."/>
            <person name="Chalabi S."/>
            <person name="Hu Q."/>
            <person name="Fan C."/>
            <person name="Tollenaere R."/>
            <person name="Lu Y."/>
            <person name="Battail C."/>
            <person name="Shen J."/>
            <person name="Sidebottom C.H."/>
            <person name="Wang X."/>
            <person name="Canaguier A."/>
            <person name="Chauveau A."/>
            <person name="Berard A."/>
            <person name="Deniot G."/>
            <person name="Guan M."/>
            <person name="Liu Z."/>
            <person name="Sun F."/>
            <person name="Lim Y.P."/>
            <person name="Lyons E."/>
            <person name="Town C.D."/>
            <person name="Bancroft I."/>
            <person name="Wang X."/>
            <person name="Meng J."/>
            <person name="Ma J."/>
            <person name="Pires J.C."/>
            <person name="King G.J."/>
            <person name="Brunel D."/>
            <person name="Delourme R."/>
            <person name="Renard M."/>
            <person name="Aury J.M."/>
            <person name="Adams K.L."/>
            <person name="Batley J."/>
            <person name="Snowdon R.J."/>
            <person name="Tost J."/>
            <person name="Edwards D."/>
            <person name="Zhou Y."/>
            <person name="Hua W."/>
            <person name="Sharpe A.G."/>
            <person name="Paterson A.H."/>
            <person name="Guan C."/>
            <person name="Wincker P."/>
        </authorList>
    </citation>
    <scope>NUCLEOTIDE SEQUENCE [LARGE SCALE GENOMIC DNA]</scope>
    <source>
        <strain evidence="2">cv. Darmor-bzh</strain>
    </source>
</reference>
<dbReference type="AlphaFoldDB" id="A0A078G2J2"/>
<proteinExistence type="predicted"/>
<gene>
    <name evidence="1" type="primary">BnaC05g14480D</name>
    <name evidence="1" type="ORF">GSBRNA2T00006558001</name>
</gene>
<dbReference type="PaxDb" id="3708-A0A078G2J2"/>
<dbReference type="Proteomes" id="UP000028999">
    <property type="component" value="Unassembled WGS sequence"/>
</dbReference>
<evidence type="ECO:0000313" key="1">
    <source>
        <dbReference type="EMBL" id="CDY19247.1"/>
    </source>
</evidence>
<keyword evidence="2" id="KW-1185">Reference proteome</keyword>
<sequence>MPENNETLNLLKLYLW</sequence>
<accession>A0A078G2J2</accession>
<protein>
    <submittedName>
        <fullName evidence="1">BnaC05g14480D protein</fullName>
    </submittedName>
</protein>